<dbReference type="RefSeq" id="WP_031505259.1">
    <property type="nucleotide sequence ID" value="NC_022795.1"/>
</dbReference>
<evidence type="ECO:0000313" key="1">
    <source>
        <dbReference type="EMBL" id="AJC74687.1"/>
    </source>
</evidence>
<gene>
    <name evidence="1" type="ORF">AJ81_03815</name>
</gene>
<dbReference type="PaxDb" id="1123384-AJ81_03815"/>
<evidence type="ECO:0000313" key="2">
    <source>
        <dbReference type="Proteomes" id="UP000077469"/>
    </source>
</evidence>
<dbReference type="KEGG" id="phy:AJ81_03815"/>
<name>A0A0X1KTN2_9THEM</name>
<accession>A0A0X1KTN2</accession>
<dbReference type="Proteomes" id="UP000077469">
    <property type="component" value="Chromosome"/>
</dbReference>
<dbReference type="InterPro" id="IPR045706">
    <property type="entry name" value="DUF6062"/>
</dbReference>
<keyword evidence="2" id="KW-1185">Reference proteome</keyword>
<dbReference type="AlphaFoldDB" id="A0A0X1KTN2"/>
<organism evidence="1 2">
    <name type="scientific">Pseudothermotoga hypogea DSM 11164 = NBRC 106472</name>
    <dbReference type="NCBI Taxonomy" id="1123384"/>
    <lineage>
        <taxon>Bacteria</taxon>
        <taxon>Thermotogati</taxon>
        <taxon>Thermotogota</taxon>
        <taxon>Thermotogae</taxon>
        <taxon>Thermotogales</taxon>
        <taxon>Thermotogaceae</taxon>
        <taxon>Pseudothermotoga</taxon>
    </lineage>
</organism>
<protein>
    <submittedName>
        <fullName evidence="1">Uncharacterized protein</fullName>
    </submittedName>
</protein>
<dbReference type="EMBL" id="CP007141">
    <property type="protein sequence ID" value="AJC74687.1"/>
    <property type="molecule type" value="Genomic_DNA"/>
</dbReference>
<dbReference type="STRING" id="1123384.AJ81_03815"/>
<dbReference type="PATRIC" id="fig|1123384.7.peg.745"/>
<dbReference type="OrthoDB" id="9810814at2"/>
<reference evidence="1 2" key="1">
    <citation type="submission" date="2014-01" db="EMBL/GenBank/DDBJ databases">
        <title>Genome sequencing of Thermotog hypogea.</title>
        <authorList>
            <person name="Zhang X."/>
            <person name="Alvare G."/>
            <person name="Fristensky B."/>
            <person name="Chen L."/>
            <person name="Suen T."/>
            <person name="Chen Q."/>
            <person name="Ma K."/>
        </authorList>
    </citation>
    <scope>NUCLEOTIDE SEQUENCE [LARGE SCALE GENOMIC DNA]</scope>
    <source>
        <strain evidence="1 2">DSM 11164</strain>
    </source>
</reference>
<proteinExistence type="predicted"/>
<sequence>MGLVEISLKDAIAQARLECPICLLIDKALDSTIDSLLYEMVNDVTVRSELRSKGLCRGHVARIETYLSKHMELGYMGLAIIYSDVLDHLTKLLENHFDLDRGSSCFLCEKERTFESLYLKAFLNNLGELLDLYKSSESVLCFDHYAFVFSRLKNSLRETFKAIQLSKHRHLIGLLNSFVNKHDYRNKESFTPEEIVARKTVGKLIAKNLHHWRRLK</sequence>
<dbReference type="Pfam" id="PF19538">
    <property type="entry name" value="DUF6062"/>
    <property type="match status" value="1"/>
</dbReference>